<protein>
    <submittedName>
        <fullName evidence="3">ABC-type uncharacterized transport system, permease component</fullName>
    </submittedName>
</protein>
<proteinExistence type="predicted"/>
<dbReference type="InterPro" id="IPR002541">
    <property type="entry name" value="Cyt_c_assembly"/>
</dbReference>
<feature type="domain" description="Cytochrome c assembly protein" evidence="2">
    <location>
        <begin position="88"/>
        <end position="293"/>
    </location>
</feature>
<accession>A0A1H3QBJ5</accession>
<feature type="transmembrane region" description="Helical" evidence="1">
    <location>
        <begin position="271"/>
        <end position="290"/>
    </location>
</feature>
<feature type="transmembrane region" description="Helical" evidence="1">
    <location>
        <begin position="41"/>
        <end position="58"/>
    </location>
</feature>
<keyword evidence="1" id="KW-0812">Transmembrane</keyword>
<name>A0A1H3QBJ5_9BURK</name>
<evidence type="ECO:0000313" key="4">
    <source>
        <dbReference type="Proteomes" id="UP000183417"/>
    </source>
</evidence>
<dbReference type="InterPro" id="IPR052372">
    <property type="entry name" value="YpjD/HemX"/>
</dbReference>
<keyword evidence="1" id="KW-1133">Transmembrane helix</keyword>
<dbReference type="PANTHER" id="PTHR38034">
    <property type="entry name" value="INNER MEMBRANE PROTEIN YPJD"/>
    <property type="match status" value="1"/>
</dbReference>
<organism evidence="3 4">
    <name type="scientific">Delftia lacustris</name>
    <dbReference type="NCBI Taxonomy" id="558537"/>
    <lineage>
        <taxon>Bacteria</taxon>
        <taxon>Pseudomonadati</taxon>
        <taxon>Pseudomonadota</taxon>
        <taxon>Betaproteobacteria</taxon>
        <taxon>Burkholderiales</taxon>
        <taxon>Comamonadaceae</taxon>
        <taxon>Delftia</taxon>
    </lineage>
</organism>
<dbReference type="Proteomes" id="UP000183417">
    <property type="component" value="Unassembled WGS sequence"/>
</dbReference>
<dbReference type="GO" id="GO:0017004">
    <property type="term" value="P:cytochrome complex assembly"/>
    <property type="evidence" value="ECO:0007669"/>
    <property type="project" value="InterPro"/>
</dbReference>
<feature type="transmembrane region" description="Helical" evidence="1">
    <location>
        <begin position="156"/>
        <end position="177"/>
    </location>
</feature>
<feature type="transmembrane region" description="Helical" evidence="1">
    <location>
        <begin position="204"/>
        <end position="226"/>
    </location>
</feature>
<evidence type="ECO:0000313" key="3">
    <source>
        <dbReference type="EMBL" id="SDZ10727.1"/>
    </source>
</evidence>
<feature type="transmembrane region" description="Helical" evidence="1">
    <location>
        <begin position="94"/>
        <end position="113"/>
    </location>
</feature>
<evidence type="ECO:0000256" key="1">
    <source>
        <dbReference type="SAM" id="Phobius"/>
    </source>
</evidence>
<feature type="transmembrane region" description="Helical" evidence="1">
    <location>
        <begin position="125"/>
        <end position="144"/>
    </location>
</feature>
<dbReference type="PANTHER" id="PTHR38034:SF1">
    <property type="entry name" value="INNER MEMBRANE PROTEIN YPJD"/>
    <property type="match status" value="1"/>
</dbReference>
<feature type="transmembrane region" description="Helical" evidence="1">
    <location>
        <begin position="241"/>
        <end position="259"/>
    </location>
</feature>
<gene>
    <name evidence="3" type="ORF">SAMN05421547_11273</name>
</gene>
<dbReference type="EMBL" id="FNPE01000012">
    <property type="protein sequence ID" value="SDZ10727.1"/>
    <property type="molecule type" value="Genomic_DNA"/>
</dbReference>
<dbReference type="AlphaFoldDB" id="A0A1H3QBJ5"/>
<dbReference type="Pfam" id="PF01578">
    <property type="entry name" value="Cytochrom_C_asm"/>
    <property type="match status" value="1"/>
</dbReference>
<dbReference type="GO" id="GO:0020037">
    <property type="term" value="F:heme binding"/>
    <property type="evidence" value="ECO:0007669"/>
    <property type="project" value="InterPro"/>
</dbReference>
<evidence type="ECO:0000259" key="2">
    <source>
        <dbReference type="Pfam" id="PF01578"/>
    </source>
</evidence>
<keyword evidence="1" id="KW-0472">Membrane</keyword>
<feature type="transmembrane region" description="Helical" evidence="1">
    <location>
        <begin position="70"/>
        <end position="88"/>
    </location>
</feature>
<sequence>MRSEPRHGARILSLHNRRQESHSYHRKMLSVPLISANASPLGWMLALAAAVAYAVPAAGARRISHAGARAALRLAWVLHALALAWGLLGEQPHFGFAPALSMTAWLVLTVYGVEQQLFPKMRAQLALSALGTAAVLLAALFPGTPLHVNASPWLPLHLALGIASYGLFAAAVVHASLMTRAEQHMRLGGGGHDSGLPLLTLERLTFRFVSAGFVLLTATLAAGWLFGEQLYGKAWVWNHKSVFSLLSWLTFAVLLIGRARFGWRGRSAVRVLYAGAALLLLAYAGSRFVMEVLLERAA</sequence>
<reference evidence="3 4" key="1">
    <citation type="submission" date="2016-10" db="EMBL/GenBank/DDBJ databases">
        <authorList>
            <person name="de Groot N.N."/>
        </authorList>
    </citation>
    <scope>NUCLEOTIDE SEQUENCE [LARGE SCALE GENOMIC DNA]</scope>
    <source>
        <strain evidence="3 4">LMG 24775</strain>
    </source>
</reference>